<gene>
    <name evidence="2" type="ORF">LTRI10_LOCUS1880</name>
</gene>
<dbReference type="InterPro" id="IPR005135">
    <property type="entry name" value="Endo/exonuclease/phosphatase"/>
</dbReference>
<reference evidence="2 3" key="1">
    <citation type="submission" date="2024-04" db="EMBL/GenBank/DDBJ databases">
        <authorList>
            <person name="Fracassetti M."/>
        </authorList>
    </citation>
    <scope>NUCLEOTIDE SEQUENCE [LARGE SCALE GENOMIC DNA]</scope>
</reference>
<organism evidence="2 3">
    <name type="scientific">Linum trigynum</name>
    <dbReference type="NCBI Taxonomy" id="586398"/>
    <lineage>
        <taxon>Eukaryota</taxon>
        <taxon>Viridiplantae</taxon>
        <taxon>Streptophyta</taxon>
        <taxon>Embryophyta</taxon>
        <taxon>Tracheophyta</taxon>
        <taxon>Spermatophyta</taxon>
        <taxon>Magnoliopsida</taxon>
        <taxon>eudicotyledons</taxon>
        <taxon>Gunneridae</taxon>
        <taxon>Pentapetalae</taxon>
        <taxon>rosids</taxon>
        <taxon>fabids</taxon>
        <taxon>Malpighiales</taxon>
        <taxon>Linaceae</taxon>
        <taxon>Linum</taxon>
    </lineage>
</organism>
<evidence type="ECO:0000313" key="2">
    <source>
        <dbReference type="EMBL" id="CAL1354023.1"/>
    </source>
</evidence>
<evidence type="ECO:0000313" key="3">
    <source>
        <dbReference type="Proteomes" id="UP001497516"/>
    </source>
</evidence>
<protein>
    <recommendedName>
        <fullName evidence="1">Endonuclease/exonuclease/phosphatase domain-containing protein</fullName>
    </recommendedName>
</protein>
<name>A0AAV2CDR8_9ROSI</name>
<dbReference type="Proteomes" id="UP001497516">
    <property type="component" value="Chromosome 1"/>
</dbReference>
<dbReference type="PANTHER" id="PTHR35218:SF9">
    <property type="entry name" value="ENDONUCLEASE_EXONUCLEASE_PHOSPHATASE DOMAIN-CONTAINING PROTEIN"/>
    <property type="match status" value="1"/>
</dbReference>
<accession>A0AAV2CDR8</accession>
<dbReference type="AlphaFoldDB" id="A0AAV2CDR8"/>
<dbReference type="InterPro" id="IPR036691">
    <property type="entry name" value="Endo/exonu/phosph_ase_sf"/>
</dbReference>
<feature type="domain" description="Endonuclease/exonuclease/phosphatase" evidence="1">
    <location>
        <begin position="11"/>
        <end position="224"/>
    </location>
</feature>
<keyword evidence="3" id="KW-1185">Reference proteome</keyword>
<dbReference type="SUPFAM" id="SSF56219">
    <property type="entry name" value="DNase I-like"/>
    <property type="match status" value="1"/>
</dbReference>
<proteinExistence type="predicted"/>
<dbReference type="EMBL" id="OZ034813">
    <property type="protein sequence ID" value="CAL1354023.1"/>
    <property type="molecule type" value="Genomic_DNA"/>
</dbReference>
<dbReference type="Gene3D" id="3.60.10.10">
    <property type="entry name" value="Endonuclease/exonuclease/phosphatase"/>
    <property type="match status" value="1"/>
</dbReference>
<evidence type="ECO:0000259" key="1">
    <source>
        <dbReference type="Pfam" id="PF03372"/>
    </source>
</evidence>
<dbReference type="Pfam" id="PF03372">
    <property type="entry name" value="Exo_endo_phos"/>
    <property type="match status" value="1"/>
</dbReference>
<dbReference type="GO" id="GO:0003824">
    <property type="term" value="F:catalytic activity"/>
    <property type="evidence" value="ECO:0007669"/>
    <property type="project" value="InterPro"/>
</dbReference>
<dbReference type="PANTHER" id="PTHR35218">
    <property type="entry name" value="RNASE H DOMAIN-CONTAINING PROTEIN"/>
    <property type="match status" value="1"/>
</dbReference>
<sequence>MLLMDTRIFAWNCRGAGSKRFLRVYKEYRRQFRPTITIIVEPKISGDTAKKVIQEMGFVESLIVDASGFAGGIWILWDPALITITEEKRTNQLLHVNVKVGMESWFLTAIYGNPALIQRRELWNALRDIAEDMTEPWALVGDFNSILHPSEKLGGAPYDARRAGDFQNCLMDTGLTDIGFVGPAFTRFRNGMQERLDRCLANHAWVTRFPNATNCHLPRVKSDHRPLLLKLNPMFQPAGTKPFKFLAAWLMHEGFKEMAAEAWAKGTDLLSSIEAFHREAKEWNYVVFGHILRRKEKLLGRIERLEKRQRGNDEPAQLQNLREELEEVLVQEEILWCQKARLEWMASGDRNTKYFHAKTLSHRCRNRISALKDAMGNWIDD</sequence>